<gene>
    <name evidence="2" type="ORF">S06H3_31130</name>
</gene>
<dbReference type="EMBL" id="BARV01018400">
    <property type="protein sequence ID" value="GAI19587.1"/>
    <property type="molecule type" value="Genomic_DNA"/>
</dbReference>
<dbReference type="GO" id="GO:0006508">
    <property type="term" value="P:proteolysis"/>
    <property type="evidence" value="ECO:0007669"/>
    <property type="project" value="InterPro"/>
</dbReference>
<proteinExistence type="predicted"/>
<name>X1LJP1_9ZZZZ</name>
<organism evidence="2">
    <name type="scientific">marine sediment metagenome</name>
    <dbReference type="NCBI Taxonomy" id="412755"/>
    <lineage>
        <taxon>unclassified sequences</taxon>
        <taxon>metagenomes</taxon>
        <taxon>ecological metagenomes</taxon>
    </lineage>
</organism>
<accession>X1LJP1</accession>
<dbReference type="InterPro" id="IPR005074">
    <property type="entry name" value="Peptidase_C39"/>
</dbReference>
<feature type="domain" description="Peptidase C39" evidence="1">
    <location>
        <begin position="25"/>
        <end position="141"/>
    </location>
</feature>
<dbReference type="GO" id="GO:0008233">
    <property type="term" value="F:peptidase activity"/>
    <property type="evidence" value="ECO:0007669"/>
    <property type="project" value="InterPro"/>
</dbReference>
<sequence length="279" mass="29985">TNETLVDGASVGRYELKHRPEAAFKCGPYAVRTLLNVLKKNTSSRMDVIEKAKSTSQGTNLAQVKGWADQVGLNYQMAKRSSGASLPLPAIVHWKLGHFGCITSKHGDVFVLEDPTFDIDASAALTPEALEQESDGYFLIPAGPLPEGWSSVGADEGKNVWGKGFTIGRQPNYSGCPTAPRGCFTQCCSVGMAKASFWKMNVTLNIDDIPLSYHPPIGPEMAFGLSYNHLAAGEPSTYTFTNFGHGWSSSWQSYMTVDSGTGAALIRVAGGSCEQYNLS</sequence>
<feature type="non-terminal residue" evidence="2">
    <location>
        <position position="279"/>
    </location>
</feature>
<dbReference type="GO" id="GO:0005524">
    <property type="term" value="F:ATP binding"/>
    <property type="evidence" value="ECO:0007669"/>
    <property type="project" value="InterPro"/>
</dbReference>
<protein>
    <recommendedName>
        <fullName evidence="1">Peptidase C39 domain-containing protein</fullName>
    </recommendedName>
</protein>
<dbReference type="AlphaFoldDB" id="X1LJP1"/>
<evidence type="ECO:0000313" key="2">
    <source>
        <dbReference type="EMBL" id="GAI19587.1"/>
    </source>
</evidence>
<dbReference type="Pfam" id="PF03412">
    <property type="entry name" value="Peptidase_C39"/>
    <property type="match status" value="1"/>
</dbReference>
<comment type="caution">
    <text evidence="2">The sequence shown here is derived from an EMBL/GenBank/DDBJ whole genome shotgun (WGS) entry which is preliminary data.</text>
</comment>
<dbReference type="CDD" id="cd02259">
    <property type="entry name" value="Peptidase_C39_like"/>
    <property type="match status" value="1"/>
</dbReference>
<dbReference type="GO" id="GO:0016020">
    <property type="term" value="C:membrane"/>
    <property type="evidence" value="ECO:0007669"/>
    <property type="project" value="InterPro"/>
</dbReference>
<evidence type="ECO:0000259" key="1">
    <source>
        <dbReference type="Pfam" id="PF03412"/>
    </source>
</evidence>
<reference evidence="2" key="1">
    <citation type="journal article" date="2014" name="Front. Microbiol.">
        <title>High frequency of phylogenetically diverse reductive dehalogenase-homologous genes in deep subseafloor sedimentary metagenomes.</title>
        <authorList>
            <person name="Kawai M."/>
            <person name="Futagami T."/>
            <person name="Toyoda A."/>
            <person name="Takaki Y."/>
            <person name="Nishi S."/>
            <person name="Hori S."/>
            <person name="Arai W."/>
            <person name="Tsubouchi T."/>
            <person name="Morono Y."/>
            <person name="Uchiyama I."/>
            <person name="Ito T."/>
            <person name="Fujiyama A."/>
            <person name="Inagaki F."/>
            <person name="Takami H."/>
        </authorList>
    </citation>
    <scope>NUCLEOTIDE SEQUENCE</scope>
    <source>
        <strain evidence="2">Expedition CK06-06</strain>
    </source>
</reference>
<dbReference type="Gene3D" id="3.90.70.10">
    <property type="entry name" value="Cysteine proteinases"/>
    <property type="match status" value="1"/>
</dbReference>
<feature type="non-terminal residue" evidence="2">
    <location>
        <position position="1"/>
    </location>
</feature>